<comment type="caution">
    <text evidence="2">The sequence shown here is derived from an EMBL/GenBank/DDBJ whole genome shotgun (WGS) entry which is preliminary data.</text>
</comment>
<evidence type="ECO:0000313" key="3">
    <source>
        <dbReference type="Proteomes" id="UP000249056"/>
    </source>
</evidence>
<name>A0A395JA03_9HELO</name>
<keyword evidence="3" id="KW-1185">Reference proteome</keyword>
<dbReference type="AlphaFoldDB" id="A0A395JA03"/>
<feature type="region of interest" description="Disordered" evidence="1">
    <location>
        <begin position="1"/>
        <end position="21"/>
    </location>
</feature>
<evidence type="ECO:0000313" key="2">
    <source>
        <dbReference type="EMBL" id="RAL67549.1"/>
    </source>
</evidence>
<feature type="compositionally biased region" description="Polar residues" evidence="1">
    <location>
        <begin position="407"/>
        <end position="427"/>
    </location>
</feature>
<feature type="compositionally biased region" description="Polar residues" evidence="1">
    <location>
        <begin position="1"/>
        <end position="20"/>
    </location>
</feature>
<dbReference type="EMBL" id="QKRW01000003">
    <property type="protein sequence ID" value="RAL67549.1"/>
    <property type="molecule type" value="Genomic_DNA"/>
</dbReference>
<feature type="compositionally biased region" description="Pro residues" evidence="1">
    <location>
        <begin position="389"/>
        <end position="402"/>
    </location>
</feature>
<protein>
    <submittedName>
        <fullName evidence="2">Uncharacterized protein</fullName>
    </submittedName>
</protein>
<sequence length="443" mass="48297">MTLIHNQTAKSHHAQTLSSLEETRHVSRAQCQILHRGLPGLDVGGSLEGGDEAGVMGQRVRRCTCGAAGRYRDGESIEGVGKAGEIFEEECSCDCVLVDASFGLVQGGVDENGKGVGDVEVMDVSRGFVENQLRFFASEDEDIDADVDVDVDVRIRRSWIPNLDSSLLTPETDDGVHIEGYLSHLPVQMSMPILKLRQREIQKIELAKNIKGETVGLTDSESESKMVEPATNRIDEGTGKKTGSGTCSRHTPNQAGVGSETRSTVEHPTRQPHGPPPIEELRAKPTALYEGSKNFAFRARLLHAGMQSIRALDTHTKLESGRLNKDRSIYSGISNMSNQSPRPPPESLLNLPRALLSNPEPISSRYANLTGNQVFSSSMKSITSQIDLPSPPTTPRLSPPTSHPSSGSQEHLISATNASSNKLFNQNIRKDRRRSRSHKSRKG</sequence>
<feature type="compositionally biased region" description="Basic residues" evidence="1">
    <location>
        <begin position="430"/>
        <end position="443"/>
    </location>
</feature>
<dbReference type="Proteomes" id="UP000249056">
    <property type="component" value="Unassembled WGS sequence"/>
</dbReference>
<proteinExistence type="predicted"/>
<feature type="region of interest" description="Disordered" evidence="1">
    <location>
        <begin position="233"/>
        <end position="278"/>
    </location>
</feature>
<feature type="region of interest" description="Disordered" evidence="1">
    <location>
        <begin position="378"/>
        <end position="443"/>
    </location>
</feature>
<organism evidence="2 3">
    <name type="scientific">Monilinia fructigena</name>
    <dbReference type="NCBI Taxonomy" id="38457"/>
    <lineage>
        <taxon>Eukaryota</taxon>
        <taxon>Fungi</taxon>
        <taxon>Dikarya</taxon>
        <taxon>Ascomycota</taxon>
        <taxon>Pezizomycotina</taxon>
        <taxon>Leotiomycetes</taxon>
        <taxon>Helotiales</taxon>
        <taxon>Sclerotiniaceae</taxon>
        <taxon>Monilinia</taxon>
    </lineage>
</organism>
<dbReference type="OrthoDB" id="3564961at2759"/>
<gene>
    <name evidence="2" type="ORF">DID88_008304</name>
</gene>
<evidence type="ECO:0000256" key="1">
    <source>
        <dbReference type="SAM" id="MobiDB-lite"/>
    </source>
</evidence>
<accession>A0A395JA03</accession>
<feature type="compositionally biased region" description="Polar residues" evidence="1">
    <location>
        <begin position="378"/>
        <end position="387"/>
    </location>
</feature>
<reference evidence="2 3" key="1">
    <citation type="submission" date="2018-06" db="EMBL/GenBank/DDBJ databases">
        <title>Genome Sequence of the Brown Rot Fungal Pathogen Monilinia fructigena.</title>
        <authorList>
            <person name="Landi L."/>
            <person name="De Miccolis Angelini R.M."/>
            <person name="Pollastro S."/>
            <person name="Abate D."/>
            <person name="Faretra F."/>
            <person name="Romanazzi G."/>
        </authorList>
    </citation>
    <scope>NUCLEOTIDE SEQUENCE [LARGE SCALE GENOMIC DNA]</scope>
    <source>
        <strain evidence="2 3">Mfrg269</strain>
    </source>
</reference>
<feature type="compositionally biased region" description="Polar residues" evidence="1">
    <location>
        <begin position="247"/>
        <end position="262"/>
    </location>
</feature>